<evidence type="ECO:0000259" key="5">
    <source>
        <dbReference type="Pfam" id="PF02776"/>
    </source>
</evidence>
<evidence type="ECO:0000313" key="7">
    <source>
        <dbReference type="Proteomes" id="UP000308838"/>
    </source>
</evidence>
<dbReference type="Pfam" id="PF02776">
    <property type="entry name" value="TPP_enzyme_N"/>
    <property type="match status" value="1"/>
</dbReference>
<dbReference type="AlphaFoldDB" id="A0A4U7BE41"/>
<dbReference type="InterPro" id="IPR051818">
    <property type="entry name" value="TPP_dependent_decarboxylase"/>
</dbReference>
<dbReference type="GO" id="GO:0032923">
    <property type="term" value="P:organic phosphonate biosynthetic process"/>
    <property type="evidence" value="ECO:0007669"/>
    <property type="project" value="InterPro"/>
</dbReference>
<keyword evidence="3" id="KW-0456">Lyase</keyword>
<evidence type="ECO:0000256" key="2">
    <source>
        <dbReference type="ARBA" id="ARBA00023052"/>
    </source>
</evidence>
<dbReference type="InterPro" id="IPR029061">
    <property type="entry name" value="THDP-binding"/>
</dbReference>
<evidence type="ECO:0000256" key="3">
    <source>
        <dbReference type="ARBA" id="ARBA00023239"/>
    </source>
</evidence>
<accession>A0A4U7BE41</accession>
<keyword evidence="7" id="KW-1185">Reference proteome</keyword>
<dbReference type="EMBL" id="NXLZ01000025">
    <property type="protein sequence ID" value="TKX28085.1"/>
    <property type="molecule type" value="Genomic_DNA"/>
</dbReference>
<dbReference type="GO" id="GO:0033980">
    <property type="term" value="F:phosphonopyruvate decarboxylase activity"/>
    <property type="evidence" value="ECO:0007669"/>
    <property type="project" value="InterPro"/>
</dbReference>
<evidence type="ECO:0000313" key="6">
    <source>
        <dbReference type="EMBL" id="TKX28085.1"/>
    </source>
</evidence>
<gene>
    <name evidence="6" type="primary">aepY</name>
    <name evidence="6" type="ORF">CQA69_08645</name>
</gene>
<sequence>MINSLEFANFLNEKFSFFAGVPDSLLKSLNNALELKCKNNFFVTANEGQAIAFASAYNLSTSKIALVYMQNSGLGNAINPLLSLADPKVYNIPLIMFIGLRGGKDDEPQHLKQGEVTKKILQACGIKSFFLSQNIKKAKEQIDKAIQECNLKKQIIAFLIKKNTFDNFKAIREKNNFKIIREEAISLIQDYFNHSKFIATTGMIARECYELRKIKKQTHANDFLVVGSMGYASSLAFIISKYSRKHIVCLDGDGAFIMHMGSILNFKNSNFLHIVLNNQAHDSVGGQFTHAKNASFLKLSKACGYSYSFSVKTMKDLKNKLEIIKKLNGLIFLEIKVKQQTRKDLLRPKDILMLKEEFCKEL</sequence>
<dbReference type="InterPro" id="IPR012001">
    <property type="entry name" value="Thiamin_PyroP_enz_TPP-bd_dom"/>
</dbReference>
<evidence type="ECO:0000259" key="4">
    <source>
        <dbReference type="Pfam" id="PF02775"/>
    </source>
</evidence>
<organism evidence="6 7">
    <name type="scientific">Campylobacter estrildidarum</name>
    <dbReference type="NCBI Taxonomy" id="2510189"/>
    <lineage>
        <taxon>Bacteria</taxon>
        <taxon>Pseudomonadati</taxon>
        <taxon>Campylobacterota</taxon>
        <taxon>Epsilonproteobacteria</taxon>
        <taxon>Campylobacterales</taxon>
        <taxon>Campylobacteraceae</taxon>
        <taxon>Campylobacter</taxon>
    </lineage>
</organism>
<dbReference type="Proteomes" id="UP000308838">
    <property type="component" value="Unassembled WGS sequence"/>
</dbReference>
<dbReference type="CDD" id="cd07035">
    <property type="entry name" value="TPP_PYR_POX_like"/>
    <property type="match status" value="1"/>
</dbReference>
<comment type="caution">
    <text evidence="6">The sequence shown here is derived from an EMBL/GenBank/DDBJ whole genome shotgun (WGS) entry which is preliminary data.</text>
</comment>
<reference evidence="6 7" key="1">
    <citation type="submission" date="2018-05" db="EMBL/GenBank/DDBJ databases">
        <title>Novel Campyloabacter and Helicobacter Species and Strains.</title>
        <authorList>
            <person name="Mannion A.J."/>
            <person name="Shen Z."/>
            <person name="Fox J.G."/>
        </authorList>
    </citation>
    <scope>NUCLEOTIDE SEQUENCE [LARGE SCALE GENOMIC DNA]</scope>
    <source>
        <strain evidence="7">MIT17-664</strain>
    </source>
</reference>
<feature type="domain" description="Thiamine pyrophosphate enzyme N-terminal TPP-binding" evidence="5">
    <location>
        <begin position="14"/>
        <end position="116"/>
    </location>
</feature>
<dbReference type="OrthoDB" id="9785953at2"/>
<dbReference type="PANTHER" id="PTHR42818:SF1">
    <property type="entry name" value="SULFOPYRUVATE DECARBOXYLASE"/>
    <property type="match status" value="1"/>
</dbReference>
<dbReference type="GO" id="GO:0030976">
    <property type="term" value="F:thiamine pyrophosphate binding"/>
    <property type="evidence" value="ECO:0007669"/>
    <property type="project" value="InterPro"/>
</dbReference>
<dbReference type="SUPFAM" id="SSF52518">
    <property type="entry name" value="Thiamin diphosphate-binding fold (THDP-binding)"/>
    <property type="match status" value="2"/>
</dbReference>
<keyword evidence="2" id="KW-0786">Thiamine pyrophosphate</keyword>
<dbReference type="InterPro" id="IPR011766">
    <property type="entry name" value="TPP_enzyme_TPP-bd"/>
</dbReference>
<evidence type="ECO:0000256" key="1">
    <source>
        <dbReference type="ARBA" id="ARBA00022793"/>
    </source>
</evidence>
<dbReference type="NCBIfam" id="TIGR03297">
    <property type="entry name" value="Ppyr-DeCO2ase"/>
    <property type="match status" value="1"/>
</dbReference>
<feature type="domain" description="Thiamine pyrophosphate enzyme TPP-binding" evidence="4">
    <location>
        <begin position="203"/>
        <end position="335"/>
    </location>
</feature>
<dbReference type="RefSeq" id="WP_137621371.1">
    <property type="nucleotide sequence ID" value="NZ_NXLZ01000025.1"/>
</dbReference>
<proteinExistence type="predicted"/>
<dbReference type="Gene3D" id="3.40.50.970">
    <property type="match status" value="2"/>
</dbReference>
<protein>
    <submittedName>
        <fullName evidence="6">Phosphonopyruvate decarboxylase</fullName>
    </submittedName>
</protein>
<keyword evidence="6" id="KW-0670">Pyruvate</keyword>
<dbReference type="Pfam" id="PF02775">
    <property type="entry name" value="TPP_enzyme_C"/>
    <property type="match status" value="1"/>
</dbReference>
<name>A0A4U7BE41_9BACT</name>
<dbReference type="InterPro" id="IPR017684">
    <property type="entry name" value="Phosphono-pyrv_decarboxylase"/>
</dbReference>
<dbReference type="PANTHER" id="PTHR42818">
    <property type="entry name" value="SULFOPYRUVATE DECARBOXYLASE SUBUNIT ALPHA"/>
    <property type="match status" value="1"/>
</dbReference>
<keyword evidence="1" id="KW-0210">Decarboxylase</keyword>